<protein>
    <submittedName>
        <fullName evidence="1">Uncharacterized protein</fullName>
    </submittedName>
</protein>
<name>A0ABQ9HJR4_9NEOP</name>
<dbReference type="Proteomes" id="UP001159363">
    <property type="component" value="Chromosome 4"/>
</dbReference>
<sequence>MERPEFLDFGQASDSFINISSLKISSQSWIQVSEADLPCMKTKENFNKVEDWEKKDIFKKGRYSKFKDTKGFYMQQEALSLNERKKKDLLKMLPYMDQKYHKCYQDICK</sequence>
<gene>
    <name evidence="1" type="ORF">PR048_016441</name>
</gene>
<dbReference type="EMBL" id="JARBHB010000005">
    <property type="protein sequence ID" value="KAJ8884584.1"/>
    <property type="molecule type" value="Genomic_DNA"/>
</dbReference>
<evidence type="ECO:0000313" key="1">
    <source>
        <dbReference type="EMBL" id="KAJ8884584.1"/>
    </source>
</evidence>
<organism evidence="1 2">
    <name type="scientific">Dryococelus australis</name>
    <dbReference type="NCBI Taxonomy" id="614101"/>
    <lineage>
        <taxon>Eukaryota</taxon>
        <taxon>Metazoa</taxon>
        <taxon>Ecdysozoa</taxon>
        <taxon>Arthropoda</taxon>
        <taxon>Hexapoda</taxon>
        <taxon>Insecta</taxon>
        <taxon>Pterygota</taxon>
        <taxon>Neoptera</taxon>
        <taxon>Polyneoptera</taxon>
        <taxon>Phasmatodea</taxon>
        <taxon>Verophasmatodea</taxon>
        <taxon>Anareolatae</taxon>
        <taxon>Phasmatidae</taxon>
        <taxon>Eurycanthinae</taxon>
        <taxon>Dryococelus</taxon>
    </lineage>
</organism>
<evidence type="ECO:0000313" key="2">
    <source>
        <dbReference type="Proteomes" id="UP001159363"/>
    </source>
</evidence>
<accession>A0ABQ9HJR4</accession>
<proteinExistence type="predicted"/>
<comment type="caution">
    <text evidence="1">The sequence shown here is derived from an EMBL/GenBank/DDBJ whole genome shotgun (WGS) entry which is preliminary data.</text>
</comment>
<keyword evidence="2" id="KW-1185">Reference proteome</keyword>
<reference evidence="1 2" key="1">
    <citation type="submission" date="2023-02" db="EMBL/GenBank/DDBJ databases">
        <title>LHISI_Scaffold_Assembly.</title>
        <authorList>
            <person name="Stuart O.P."/>
            <person name="Cleave R."/>
            <person name="Magrath M.J.L."/>
            <person name="Mikheyev A.S."/>
        </authorList>
    </citation>
    <scope>NUCLEOTIDE SEQUENCE [LARGE SCALE GENOMIC DNA]</scope>
    <source>
        <strain evidence="1">Daus_M_001</strain>
        <tissue evidence="1">Leg muscle</tissue>
    </source>
</reference>